<dbReference type="InterPro" id="IPR052584">
    <property type="entry name" value="U2_snRNP_Complex_Component"/>
</dbReference>
<feature type="region of interest" description="Disordered" evidence="1">
    <location>
        <begin position="487"/>
        <end position="527"/>
    </location>
</feature>
<dbReference type="PANTHER" id="PTHR12785:SF6">
    <property type="entry name" value="SPLICING FACTOR 3B SUBUNIT 2"/>
    <property type="match status" value="1"/>
</dbReference>
<dbReference type="AlphaFoldDB" id="A0A7S3P7K2"/>
<dbReference type="SMART" id="SM00581">
    <property type="entry name" value="PSP"/>
    <property type="match status" value="1"/>
</dbReference>
<evidence type="ECO:0000256" key="1">
    <source>
        <dbReference type="SAM" id="MobiDB-lite"/>
    </source>
</evidence>
<name>A0A7S3P7K2_9STRA</name>
<dbReference type="EMBL" id="HBIM01012851">
    <property type="protein sequence ID" value="CAE0413233.1"/>
    <property type="molecule type" value="Transcribed_RNA"/>
</dbReference>
<feature type="compositionally biased region" description="Acidic residues" evidence="1">
    <location>
        <begin position="389"/>
        <end position="417"/>
    </location>
</feature>
<feature type="region of interest" description="Disordered" evidence="1">
    <location>
        <begin position="340"/>
        <end position="451"/>
    </location>
</feature>
<evidence type="ECO:0000313" key="3">
    <source>
        <dbReference type="EMBL" id="CAE0413233.1"/>
    </source>
</evidence>
<dbReference type="Pfam" id="PF04046">
    <property type="entry name" value="PSP"/>
    <property type="match status" value="1"/>
</dbReference>
<sequence>MGLSTAERNKRKRERKKREREERKKEEEEESKQAKDEKTNNSADPVAENSNDVEIEYVSEPILSEEVEGLRKFRDLVPLITSTTGNQTHLENETSPSAIKVEEDDDEDDDEVGKATSKRKLREKLRPTVAGLKRKVARPELVEAHDVTAADPEFLIELKSVPGTVPVPRNWGRKRKYLQGKRGFEKPPFKLPDFILKTGIAEVRDSAAADQEKMTIRQKNRARVSGKTGAVDVDYRTLYDAFFKHQTKPTNLTQFGDMYYEGKELEVDTSRRPGELSAKLREALGMASETSPPPWLLSMQRYGPPPSYPSLKIPGLNAPLPSPECQYGYHPGGWGKPPVDPYGRPLYGGNPFDPPGSDANKEDKAELVTSDGKTLAKVEWGALPIGNAEESEEEESSDDDMEDSDEEEEEKETEEQGVESVLPPPFISSNVASGPVSLRKDAGDETPAAPKQLYQVVEQKQASNQGNAVFASDIQYVVPGAAQGARNVPEGAESVLAKSLPAGKSSKRKRKNDDDDDGDDLDKKFKF</sequence>
<feature type="compositionally biased region" description="Acidic residues" evidence="1">
    <location>
        <begin position="102"/>
        <end position="111"/>
    </location>
</feature>
<feature type="compositionally biased region" description="Basic residues" evidence="1">
    <location>
        <begin position="9"/>
        <end position="18"/>
    </location>
</feature>
<proteinExistence type="predicted"/>
<feature type="region of interest" description="Disordered" evidence="1">
    <location>
        <begin position="1"/>
        <end position="53"/>
    </location>
</feature>
<dbReference type="PANTHER" id="PTHR12785">
    <property type="entry name" value="SPLICING FACTOR 3B"/>
    <property type="match status" value="1"/>
</dbReference>
<accession>A0A7S3P7K2</accession>
<dbReference type="Pfam" id="PF04037">
    <property type="entry name" value="DUF382"/>
    <property type="match status" value="1"/>
</dbReference>
<feature type="region of interest" description="Disordered" evidence="1">
    <location>
        <begin position="81"/>
        <end position="121"/>
    </location>
</feature>
<feature type="compositionally biased region" description="Polar residues" evidence="1">
    <location>
        <begin position="81"/>
        <end position="97"/>
    </location>
</feature>
<feature type="compositionally biased region" description="Basic and acidic residues" evidence="1">
    <location>
        <begin position="19"/>
        <end position="39"/>
    </location>
</feature>
<evidence type="ECO:0000259" key="2">
    <source>
        <dbReference type="SMART" id="SM00581"/>
    </source>
</evidence>
<dbReference type="InterPro" id="IPR006568">
    <property type="entry name" value="PSP_pro-rich"/>
</dbReference>
<gene>
    <name evidence="3" type="ORF">ACOF00016_LOCUS10490</name>
</gene>
<dbReference type="InterPro" id="IPR007180">
    <property type="entry name" value="DUF382"/>
</dbReference>
<dbReference type="GO" id="GO:0005634">
    <property type="term" value="C:nucleus"/>
    <property type="evidence" value="ECO:0007669"/>
    <property type="project" value="InterPro"/>
</dbReference>
<protein>
    <recommendedName>
        <fullName evidence="2">PSP proline-rich domain-containing protein</fullName>
    </recommendedName>
</protein>
<feature type="compositionally biased region" description="Polar residues" evidence="1">
    <location>
        <begin position="40"/>
        <end position="50"/>
    </location>
</feature>
<feature type="domain" description="PSP proline-rich" evidence="2">
    <location>
        <begin position="268"/>
        <end position="322"/>
    </location>
</feature>
<reference evidence="3" key="1">
    <citation type="submission" date="2021-01" db="EMBL/GenBank/DDBJ databases">
        <authorList>
            <person name="Corre E."/>
            <person name="Pelletier E."/>
            <person name="Niang G."/>
            <person name="Scheremetjew M."/>
            <person name="Finn R."/>
            <person name="Kale V."/>
            <person name="Holt S."/>
            <person name="Cochrane G."/>
            <person name="Meng A."/>
            <person name="Brown T."/>
            <person name="Cohen L."/>
        </authorList>
    </citation>
    <scope>NUCLEOTIDE SEQUENCE</scope>
    <source>
        <strain evidence="3">CCMP127</strain>
    </source>
</reference>
<organism evidence="3">
    <name type="scientific">Amphora coffeiformis</name>
    <dbReference type="NCBI Taxonomy" id="265554"/>
    <lineage>
        <taxon>Eukaryota</taxon>
        <taxon>Sar</taxon>
        <taxon>Stramenopiles</taxon>
        <taxon>Ochrophyta</taxon>
        <taxon>Bacillariophyta</taxon>
        <taxon>Bacillariophyceae</taxon>
        <taxon>Bacillariophycidae</taxon>
        <taxon>Thalassiophysales</taxon>
        <taxon>Catenulaceae</taxon>
        <taxon>Amphora</taxon>
    </lineage>
</organism>